<comment type="caution">
    <text evidence="3">The sequence shown here is derived from an EMBL/GenBank/DDBJ whole genome shotgun (WGS) entry which is preliminary data.</text>
</comment>
<evidence type="ECO:0000313" key="3">
    <source>
        <dbReference type="EMBL" id="OBX80810.1"/>
    </source>
</evidence>
<keyword evidence="2" id="KW-0472">Membrane</keyword>
<protein>
    <submittedName>
        <fullName evidence="3">Uncharacterized protein</fullName>
    </submittedName>
</protein>
<dbReference type="EMBL" id="LZMZ01000003">
    <property type="protein sequence ID" value="OBX80810.1"/>
    <property type="molecule type" value="Genomic_DNA"/>
</dbReference>
<evidence type="ECO:0000256" key="1">
    <source>
        <dbReference type="SAM" id="MobiDB-lite"/>
    </source>
</evidence>
<dbReference type="RefSeq" id="WP_067234388.1">
    <property type="nucleotide sequence ID" value="NZ_LZMZ01000003.1"/>
</dbReference>
<organism evidence="3 4">
    <name type="scientific">Faucicola atlantae</name>
    <dbReference type="NCBI Taxonomy" id="34059"/>
    <lineage>
        <taxon>Bacteria</taxon>
        <taxon>Pseudomonadati</taxon>
        <taxon>Pseudomonadota</taxon>
        <taxon>Gammaproteobacteria</taxon>
        <taxon>Moraxellales</taxon>
        <taxon>Moraxellaceae</taxon>
        <taxon>Faucicola</taxon>
    </lineage>
</organism>
<evidence type="ECO:0000313" key="4">
    <source>
        <dbReference type="Proteomes" id="UP000092508"/>
    </source>
</evidence>
<sequence>MSEPEERLSIGKSIGFAIALLVFLMLGFRLAGDPVPSTNAESGSVISQTDSVISTLNQPEAHLPTRP</sequence>
<feature type="compositionally biased region" description="Polar residues" evidence="1">
    <location>
        <begin position="36"/>
        <end position="58"/>
    </location>
</feature>
<feature type="region of interest" description="Disordered" evidence="1">
    <location>
        <begin position="36"/>
        <end position="67"/>
    </location>
</feature>
<keyword evidence="2" id="KW-0812">Transmembrane</keyword>
<keyword evidence="2" id="KW-1133">Transmembrane helix</keyword>
<feature type="transmembrane region" description="Helical" evidence="2">
    <location>
        <begin position="12"/>
        <end position="31"/>
    </location>
</feature>
<dbReference type="STRING" id="34059.A9308_02460"/>
<dbReference type="Proteomes" id="UP000092508">
    <property type="component" value="Unassembled WGS sequence"/>
</dbReference>
<gene>
    <name evidence="3" type="ORF">A9308_02460</name>
</gene>
<accession>A0A1B8QFQ1</accession>
<proteinExistence type="predicted"/>
<reference evidence="3 4" key="1">
    <citation type="submission" date="2016-06" db="EMBL/GenBank/DDBJ databases">
        <title>Draft genome of Moraxella atlantae CCUG 66109.</title>
        <authorList>
            <person name="Salva-Serra F."/>
            <person name="Engstrom-Jakobsson H."/>
            <person name="Thorell K."/>
            <person name="Gonzales-Siles L."/>
            <person name="Karlsson R."/>
            <person name="Boulund F."/>
            <person name="Engstrand L."/>
            <person name="Kristiansson E."/>
            <person name="Moore E."/>
        </authorList>
    </citation>
    <scope>NUCLEOTIDE SEQUENCE [LARGE SCALE GENOMIC DNA]</scope>
    <source>
        <strain evidence="3 4">CCUG 66109</strain>
    </source>
</reference>
<dbReference type="AlphaFoldDB" id="A0A1B8QFQ1"/>
<evidence type="ECO:0000256" key="2">
    <source>
        <dbReference type="SAM" id="Phobius"/>
    </source>
</evidence>
<name>A0A1B8QFQ1_9GAMM</name>